<comment type="caution">
    <text evidence="1">The sequence shown here is derived from an EMBL/GenBank/DDBJ whole genome shotgun (WGS) entry which is preliminary data.</text>
</comment>
<sequence length="54" mass="5893">MTVMLGVAEASCTTTTGGLLRQRRQMHLQTQTQKMTPIIVPTTPPAIPPTFLNI</sequence>
<dbReference type="Proteomes" id="UP000828390">
    <property type="component" value="Unassembled WGS sequence"/>
</dbReference>
<keyword evidence="2" id="KW-1185">Reference proteome</keyword>
<gene>
    <name evidence="1" type="ORF">DPMN_133527</name>
</gene>
<proteinExistence type="predicted"/>
<dbReference type="AlphaFoldDB" id="A0A9D4FYI4"/>
<name>A0A9D4FYI4_DREPO</name>
<dbReference type="EMBL" id="JAIWYP010000006">
    <property type="protein sequence ID" value="KAH3805230.1"/>
    <property type="molecule type" value="Genomic_DNA"/>
</dbReference>
<reference evidence="1" key="1">
    <citation type="journal article" date="2019" name="bioRxiv">
        <title>The Genome of the Zebra Mussel, Dreissena polymorpha: A Resource for Invasive Species Research.</title>
        <authorList>
            <person name="McCartney M.A."/>
            <person name="Auch B."/>
            <person name="Kono T."/>
            <person name="Mallez S."/>
            <person name="Zhang Y."/>
            <person name="Obille A."/>
            <person name="Becker A."/>
            <person name="Abrahante J.E."/>
            <person name="Garbe J."/>
            <person name="Badalamenti J.P."/>
            <person name="Herman A."/>
            <person name="Mangelson H."/>
            <person name="Liachko I."/>
            <person name="Sullivan S."/>
            <person name="Sone E.D."/>
            <person name="Koren S."/>
            <person name="Silverstein K.A.T."/>
            <person name="Beckman K.B."/>
            <person name="Gohl D.M."/>
        </authorList>
    </citation>
    <scope>NUCLEOTIDE SEQUENCE</scope>
    <source>
        <strain evidence="1">Duluth1</strain>
        <tissue evidence="1">Whole animal</tissue>
    </source>
</reference>
<evidence type="ECO:0000313" key="2">
    <source>
        <dbReference type="Proteomes" id="UP000828390"/>
    </source>
</evidence>
<evidence type="ECO:0000313" key="1">
    <source>
        <dbReference type="EMBL" id="KAH3805230.1"/>
    </source>
</evidence>
<organism evidence="1 2">
    <name type="scientific">Dreissena polymorpha</name>
    <name type="common">Zebra mussel</name>
    <name type="synonym">Mytilus polymorpha</name>
    <dbReference type="NCBI Taxonomy" id="45954"/>
    <lineage>
        <taxon>Eukaryota</taxon>
        <taxon>Metazoa</taxon>
        <taxon>Spiralia</taxon>
        <taxon>Lophotrochozoa</taxon>
        <taxon>Mollusca</taxon>
        <taxon>Bivalvia</taxon>
        <taxon>Autobranchia</taxon>
        <taxon>Heteroconchia</taxon>
        <taxon>Euheterodonta</taxon>
        <taxon>Imparidentia</taxon>
        <taxon>Neoheterodontei</taxon>
        <taxon>Myida</taxon>
        <taxon>Dreissenoidea</taxon>
        <taxon>Dreissenidae</taxon>
        <taxon>Dreissena</taxon>
    </lineage>
</organism>
<protein>
    <submittedName>
        <fullName evidence="1">Uncharacterized protein</fullName>
    </submittedName>
</protein>
<accession>A0A9D4FYI4</accession>
<reference evidence="1" key="2">
    <citation type="submission" date="2020-11" db="EMBL/GenBank/DDBJ databases">
        <authorList>
            <person name="McCartney M.A."/>
            <person name="Auch B."/>
            <person name="Kono T."/>
            <person name="Mallez S."/>
            <person name="Becker A."/>
            <person name="Gohl D.M."/>
            <person name="Silverstein K.A.T."/>
            <person name="Koren S."/>
            <person name="Bechman K.B."/>
            <person name="Herman A."/>
            <person name="Abrahante J.E."/>
            <person name="Garbe J."/>
        </authorList>
    </citation>
    <scope>NUCLEOTIDE SEQUENCE</scope>
    <source>
        <strain evidence="1">Duluth1</strain>
        <tissue evidence="1">Whole animal</tissue>
    </source>
</reference>